<name>Q67QT8_SYMTH</name>
<feature type="region of interest" description="Disordered" evidence="1">
    <location>
        <begin position="1"/>
        <end position="25"/>
    </location>
</feature>
<dbReference type="EMBL" id="AP006840">
    <property type="protein sequence ID" value="BAD39955.1"/>
    <property type="molecule type" value="Genomic_DNA"/>
</dbReference>
<dbReference type="KEGG" id="sth:STH970"/>
<keyword evidence="3" id="KW-1185">Reference proteome</keyword>
<sequence length="223" mass="24416">MGMAAVLSSRPEVSREVSMPMPTGGPVRLPAQVAGSMSRMQGLLQAAQPEIQSAYAAHWLAARQAAGRPYFQDLSQHMMMGLYGTTALGGLLRYALSGRATPEVVGGIIDQVQLIRQSYEGAQQALERFLEDEEVRSLSGVQLMSRTLPHLDRFYQQMEQPGQAVLNGIEWQPSEEVQGWPVRRAEVGGPARGWQPPLPRWESPGELDRTGDVSELPPPEAEA</sequence>
<dbReference type="AlphaFoldDB" id="Q67QT8"/>
<dbReference type="STRING" id="292459.STH970"/>
<gene>
    <name evidence="2" type="ordered locus">STH970</name>
</gene>
<proteinExistence type="predicted"/>
<evidence type="ECO:0000313" key="3">
    <source>
        <dbReference type="Proteomes" id="UP000000417"/>
    </source>
</evidence>
<accession>Q67QT8</accession>
<evidence type="ECO:0000313" key="2">
    <source>
        <dbReference type="EMBL" id="BAD39955.1"/>
    </source>
</evidence>
<protein>
    <submittedName>
        <fullName evidence="2">Uncharacterized protein</fullName>
    </submittedName>
</protein>
<reference evidence="2 3" key="1">
    <citation type="journal article" date="2004" name="Nucleic Acids Res.">
        <title>Genome sequence of Symbiobacterium thermophilum, an uncultivable bacterium that depends on microbial commensalism.</title>
        <authorList>
            <person name="Ueda K."/>
            <person name="Yamashita A."/>
            <person name="Ishikawa J."/>
            <person name="Shimada M."/>
            <person name="Watsuji T."/>
            <person name="Morimura K."/>
            <person name="Ikeda H."/>
            <person name="Hattori M."/>
            <person name="Beppu T."/>
        </authorList>
    </citation>
    <scope>NUCLEOTIDE SEQUENCE [LARGE SCALE GENOMIC DNA]</scope>
    <source>
        <strain evidence="3">T / IAM 14863</strain>
    </source>
</reference>
<evidence type="ECO:0000256" key="1">
    <source>
        <dbReference type="SAM" id="MobiDB-lite"/>
    </source>
</evidence>
<dbReference type="Proteomes" id="UP000000417">
    <property type="component" value="Chromosome"/>
</dbReference>
<feature type="region of interest" description="Disordered" evidence="1">
    <location>
        <begin position="186"/>
        <end position="223"/>
    </location>
</feature>
<dbReference type="HOGENOM" id="CLU_1239613_0_0_9"/>
<organism evidence="2 3">
    <name type="scientific">Symbiobacterium thermophilum (strain DSM 24528 / JCM 14929 / IAM 14863 / T)</name>
    <dbReference type="NCBI Taxonomy" id="292459"/>
    <lineage>
        <taxon>Bacteria</taxon>
        <taxon>Bacillati</taxon>
        <taxon>Bacillota</taxon>
        <taxon>Clostridia</taxon>
        <taxon>Eubacteriales</taxon>
        <taxon>Symbiobacteriaceae</taxon>
        <taxon>Symbiobacterium</taxon>
    </lineage>
</organism>